<feature type="region of interest" description="Disordered" evidence="6">
    <location>
        <begin position="882"/>
        <end position="906"/>
    </location>
</feature>
<feature type="compositionally biased region" description="Low complexity" evidence="6">
    <location>
        <begin position="386"/>
        <end position="402"/>
    </location>
</feature>
<feature type="region of interest" description="Disordered" evidence="6">
    <location>
        <begin position="359"/>
        <end position="459"/>
    </location>
</feature>
<feature type="region of interest" description="Disordered" evidence="6">
    <location>
        <begin position="919"/>
        <end position="958"/>
    </location>
</feature>
<gene>
    <name evidence="8" type="ORF">QBC40DRAFT_293483</name>
</gene>
<organism evidence="8 9">
    <name type="scientific">Triangularia verruculosa</name>
    <dbReference type="NCBI Taxonomy" id="2587418"/>
    <lineage>
        <taxon>Eukaryota</taxon>
        <taxon>Fungi</taxon>
        <taxon>Dikarya</taxon>
        <taxon>Ascomycota</taxon>
        <taxon>Pezizomycotina</taxon>
        <taxon>Sordariomycetes</taxon>
        <taxon>Sordariomycetidae</taxon>
        <taxon>Sordariales</taxon>
        <taxon>Podosporaceae</taxon>
        <taxon>Triangularia</taxon>
    </lineage>
</organism>
<dbReference type="GO" id="GO:0070139">
    <property type="term" value="F:SUMO-specific endopeptidase activity"/>
    <property type="evidence" value="ECO:0007669"/>
    <property type="project" value="TreeGrafter"/>
</dbReference>
<keyword evidence="2" id="KW-0597">Phosphoprotein</keyword>
<evidence type="ECO:0000256" key="4">
    <source>
        <dbReference type="ARBA" id="ARBA00022786"/>
    </source>
</evidence>
<dbReference type="InterPro" id="IPR038765">
    <property type="entry name" value="Papain-like_cys_pep_sf"/>
</dbReference>
<feature type="compositionally biased region" description="Low complexity" evidence="6">
    <location>
        <begin position="975"/>
        <end position="984"/>
    </location>
</feature>
<feature type="compositionally biased region" description="Polar residues" evidence="6">
    <location>
        <begin position="66"/>
        <end position="78"/>
    </location>
</feature>
<dbReference type="PANTHER" id="PTHR46896">
    <property type="entry name" value="SENTRIN-SPECIFIC PROTEASE"/>
    <property type="match status" value="1"/>
</dbReference>
<feature type="compositionally biased region" description="Basic and acidic residues" evidence="6">
    <location>
        <begin position="839"/>
        <end position="849"/>
    </location>
</feature>
<dbReference type="Pfam" id="PF25424">
    <property type="entry name" value="PH_35"/>
    <property type="match status" value="1"/>
</dbReference>
<feature type="compositionally biased region" description="Low complexity" evidence="6">
    <location>
        <begin position="79"/>
        <end position="89"/>
    </location>
</feature>
<keyword evidence="5" id="KW-0378">Hydrolase</keyword>
<feature type="compositionally biased region" description="Polar residues" evidence="6">
    <location>
        <begin position="996"/>
        <end position="1010"/>
    </location>
</feature>
<dbReference type="InterPro" id="IPR057501">
    <property type="entry name" value="DeUb_enz_PH"/>
</dbReference>
<dbReference type="Pfam" id="PF02902">
    <property type="entry name" value="Peptidase_C48"/>
    <property type="match status" value="1"/>
</dbReference>
<evidence type="ECO:0000256" key="3">
    <source>
        <dbReference type="ARBA" id="ARBA00022670"/>
    </source>
</evidence>
<dbReference type="Proteomes" id="UP001303160">
    <property type="component" value="Unassembled WGS sequence"/>
</dbReference>
<keyword evidence="4" id="KW-0833">Ubl conjugation pathway</keyword>
<feature type="compositionally biased region" description="Polar residues" evidence="6">
    <location>
        <begin position="942"/>
        <end position="953"/>
    </location>
</feature>
<dbReference type="InterPro" id="IPR051947">
    <property type="entry name" value="Sentrin-specific_protease"/>
</dbReference>
<evidence type="ECO:0000259" key="7">
    <source>
        <dbReference type="PROSITE" id="PS50600"/>
    </source>
</evidence>
<evidence type="ECO:0000313" key="9">
    <source>
        <dbReference type="Proteomes" id="UP001303160"/>
    </source>
</evidence>
<evidence type="ECO:0000256" key="5">
    <source>
        <dbReference type="ARBA" id="ARBA00022801"/>
    </source>
</evidence>
<evidence type="ECO:0000256" key="2">
    <source>
        <dbReference type="ARBA" id="ARBA00022553"/>
    </source>
</evidence>
<evidence type="ECO:0000256" key="6">
    <source>
        <dbReference type="SAM" id="MobiDB-lite"/>
    </source>
</evidence>
<sequence length="1093" mass="120590">MGFLSRIKGTFGRSFNSLDSTPLPTQTPQSADSKPSFEPPPKKRQKTAQHSGGLPRGPYEEIEDFPQNSPTRSWSRIESPSLSASSVSSYLQEMGSFGGQDQHTRNDRRRRHPSADDDTNSCKQDYIDPPRQHRTTSYGGVKSDGADSVILEGIKGKSSTPKQIKARKRLNHETHGHDELALAHTPNQGKKRLAPSSVSRRGDLTPTQFSTKTSASSVKGNRHTEFRLVPVSAAACYDKYLYAVTDESACFLYPMNHDKSAPELCAIMDDRTPHPQQCWLRITSKAKTLHHNPDSPYLKISQATDINLKLGSRLMIKFETPAYASAVVNWIRDNIEGADILEETCQRLLSTWDKTCSEVNRQRSTAKAAETESTSKQTIDDLPRNVSASISPSQVSPSSRSRTTIRDGMQVSVPATPKAVTTYGRRSSRIAKSTKSVELDLSLSPESPPPPPRWSQQNRGWIDDWKKPLRFGRVELTKEDISRLDEDQLLNDNIIEFGLKYLFERYHARHPDLKRRVYVHNSFFYTSLTGTSGNKFNYDAVKRWTAKVDLLSHDYIVVPINQNFHWWVAIICNPGKLDPDARRKAEESTTSSDFEMTEAPPLVTSDVVDLATDDKDPRSGRRLQAQPKQRKTGYSLDDPRILLLDSLGSGHSPTVKYLRQYLVAEFQDKRGKTLNANDLPKALGMKAVNIPQQSNLTDCGVFLLGYMQEFVQAPDQLVEALLSKEKMEWPLDASDLRTLWRDTIFKEKRFSQTGLYGVLGESGATYRNGETSLPANSAKPVISTAQVATEAVPGATKPLGDASRQLSEQVVESVEIATPPAQEAAEHPVAPTGPEMESTTDHTDNHMDFDDSVESPTPEPPSITDLSTLSCPSMDLVRHQNGLPKLTEPSSPKPANSPGRQSSQAEDDVDLIPTHDMTYAKPQPVVGSEKQPPTNPLFTARVASSSPTITTSGDENDNEQIQEVDAVSFYKSSAPQTAAKAKAPQLKRSVPLGSPTRASQSRHPNVSSPPTWNPKRPNASSPPSRGSRSHAARPNGMSSPAGRQRSVATSAATRQPFPHFTTSALAPTRAAMVAENLEAVKHQEPISIVDDSE</sequence>
<feature type="compositionally biased region" description="Polar residues" evidence="6">
    <location>
        <begin position="205"/>
        <end position="216"/>
    </location>
</feature>
<dbReference type="GO" id="GO:0016926">
    <property type="term" value="P:protein desumoylation"/>
    <property type="evidence" value="ECO:0007669"/>
    <property type="project" value="TreeGrafter"/>
</dbReference>
<reference evidence="8" key="2">
    <citation type="submission" date="2023-05" db="EMBL/GenBank/DDBJ databases">
        <authorList>
            <consortium name="Lawrence Berkeley National Laboratory"/>
            <person name="Steindorff A."/>
            <person name="Hensen N."/>
            <person name="Bonometti L."/>
            <person name="Westerberg I."/>
            <person name="Brannstrom I.O."/>
            <person name="Guillou S."/>
            <person name="Cros-Aarteil S."/>
            <person name="Calhoun S."/>
            <person name="Haridas S."/>
            <person name="Kuo A."/>
            <person name="Mondo S."/>
            <person name="Pangilinan J."/>
            <person name="Riley R."/>
            <person name="Labutti K."/>
            <person name="Andreopoulos B."/>
            <person name="Lipzen A."/>
            <person name="Chen C."/>
            <person name="Yanf M."/>
            <person name="Daum C."/>
            <person name="Ng V."/>
            <person name="Clum A."/>
            <person name="Ohm R."/>
            <person name="Martin F."/>
            <person name="Silar P."/>
            <person name="Natvig D."/>
            <person name="Lalanne C."/>
            <person name="Gautier V."/>
            <person name="Ament-Velasquez S.L."/>
            <person name="Kruys A."/>
            <person name="Hutchinson M.I."/>
            <person name="Powell A.J."/>
            <person name="Barry K."/>
            <person name="Miller A.N."/>
            <person name="Grigoriev I.V."/>
            <person name="Debuchy R."/>
            <person name="Gladieux P."/>
            <person name="Thoren M.H."/>
            <person name="Johannesson H."/>
        </authorList>
    </citation>
    <scope>NUCLEOTIDE SEQUENCE</scope>
    <source>
        <strain evidence="8">CBS 315.58</strain>
    </source>
</reference>
<dbReference type="AlphaFoldDB" id="A0AAN6XQK8"/>
<evidence type="ECO:0000256" key="1">
    <source>
        <dbReference type="ARBA" id="ARBA00005234"/>
    </source>
</evidence>
<dbReference type="GO" id="GO:0005634">
    <property type="term" value="C:nucleus"/>
    <property type="evidence" value="ECO:0007669"/>
    <property type="project" value="TreeGrafter"/>
</dbReference>
<feature type="region of interest" description="Disordered" evidence="6">
    <location>
        <begin position="611"/>
        <end position="633"/>
    </location>
</feature>
<feature type="compositionally biased region" description="Polar residues" evidence="6">
    <location>
        <begin position="888"/>
        <end position="904"/>
    </location>
</feature>
<dbReference type="InterPro" id="IPR003653">
    <property type="entry name" value="Peptidase_C48_C"/>
</dbReference>
<feature type="compositionally biased region" description="Polar residues" evidence="6">
    <location>
        <begin position="13"/>
        <end position="33"/>
    </location>
</feature>
<dbReference type="PANTHER" id="PTHR46896:SF3">
    <property type="entry name" value="FI06413P-RELATED"/>
    <property type="match status" value="1"/>
</dbReference>
<feature type="region of interest" description="Disordered" evidence="6">
    <location>
        <begin position="178"/>
        <end position="216"/>
    </location>
</feature>
<dbReference type="GO" id="GO:0005737">
    <property type="term" value="C:cytoplasm"/>
    <property type="evidence" value="ECO:0007669"/>
    <property type="project" value="TreeGrafter"/>
</dbReference>
<dbReference type="SUPFAM" id="SSF54001">
    <property type="entry name" value="Cysteine proteinases"/>
    <property type="match status" value="1"/>
</dbReference>
<protein>
    <submittedName>
        <fullName evidence="8">Ubiquitin-like-specific protease</fullName>
    </submittedName>
</protein>
<feature type="compositionally biased region" description="Polar residues" evidence="6">
    <location>
        <begin position="359"/>
        <end position="377"/>
    </location>
</feature>
<comment type="similarity">
    <text evidence="1">Belongs to the peptidase C48 family.</text>
</comment>
<reference evidence="8" key="1">
    <citation type="journal article" date="2023" name="Mol. Phylogenet. Evol.">
        <title>Genome-scale phylogeny and comparative genomics of the fungal order Sordariales.</title>
        <authorList>
            <person name="Hensen N."/>
            <person name="Bonometti L."/>
            <person name="Westerberg I."/>
            <person name="Brannstrom I.O."/>
            <person name="Guillou S."/>
            <person name="Cros-Aarteil S."/>
            <person name="Calhoun S."/>
            <person name="Haridas S."/>
            <person name="Kuo A."/>
            <person name="Mondo S."/>
            <person name="Pangilinan J."/>
            <person name="Riley R."/>
            <person name="LaButti K."/>
            <person name="Andreopoulos B."/>
            <person name="Lipzen A."/>
            <person name="Chen C."/>
            <person name="Yan M."/>
            <person name="Daum C."/>
            <person name="Ng V."/>
            <person name="Clum A."/>
            <person name="Steindorff A."/>
            <person name="Ohm R.A."/>
            <person name="Martin F."/>
            <person name="Silar P."/>
            <person name="Natvig D.O."/>
            <person name="Lalanne C."/>
            <person name="Gautier V."/>
            <person name="Ament-Velasquez S.L."/>
            <person name="Kruys A."/>
            <person name="Hutchinson M.I."/>
            <person name="Powell A.J."/>
            <person name="Barry K."/>
            <person name="Miller A.N."/>
            <person name="Grigoriev I.V."/>
            <person name="Debuchy R."/>
            <person name="Gladieux P."/>
            <person name="Hiltunen Thoren M."/>
            <person name="Johannesson H."/>
        </authorList>
    </citation>
    <scope>NUCLEOTIDE SEQUENCE</scope>
    <source>
        <strain evidence="8">CBS 315.58</strain>
    </source>
</reference>
<proteinExistence type="inferred from homology"/>
<evidence type="ECO:0000313" key="8">
    <source>
        <dbReference type="EMBL" id="KAK4203911.1"/>
    </source>
</evidence>
<feature type="region of interest" description="Disordered" evidence="6">
    <location>
        <begin position="818"/>
        <end position="869"/>
    </location>
</feature>
<name>A0AAN6XQK8_9PEZI</name>
<keyword evidence="3 8" id="KW-0645">Protease</keyword>
<dbReference type="Gene3D" id="3.40.395.10">
    <property type="entry name" value="Adenoviral Proteinase, Chain A"/>
    <property type="match status" value="1"/>
</dbReference>
<accession>A0AAN6XQK8</accession>
<feature type="region of interest" description="Disordered" evidence="6">
    <location>
        <begin position="1"/>
        <end position="145"/>
    </location>
</feature>
<dbReference type="PROSITE" id="PS50600">
    <property type="entry name" value="ULP_PROTEASE"/>
    <property type="match status" value="1"/>
</dbReference>
<feature type="region of interest" description="Disordered" evidence="6">
    <location>
        <begin position="975"/>
        <end position="1063"/>
    </location>
</feature>
<keyword evidence="9" id="KW-1185">Reference proteome</keyword>
<feature type="domain" description="Ubiquitin-like protease family profile" evidence="7">
    <location>
        <begin position="474"/>
        <end position="710"/>
    </location>
</feature>
<dbReference type="EMBL" id="MU863886">
    <property type="protein sequence ID" value="KAK4203911.1"/>
    <property type="molecule type" value="Genomic_DNA"/>
</dbReference>
<dbReference type="GO" id="GO:0006508">
    <property type="term" value="P:proteolysis"/>
    <property type="evidence" value="ECO:0007669"/>
    <property type="project" value="UniProtKB-KW"/>
</dbReference>
<comment type="caution">
    <text evidence="8">The sequence shown here is derived from an EMBL/GenBank/DDBJ whole genome shotgun (WGS) entry which is preliminary data.</text>
</comment>